<sequence length="97" mass="11252">MENKNIKTEYPYAVVVRYDFDDDVGVYPCKDEDKAKELLKRFFEAEVAEDEANGHDFESEISDDGWSASITNYRHDGSVDHTWWTIGNIYGEGDDFE</sequence>
<evidence type="ECO:0000313" key="1">
    <source>
        <dbReference type="EMBL" id="MCG4527721.1"/>
    </source>
</evidence>
<dbReference type="Proteomes" id="UP001200313">
    <property type="component" value="Unassembled WGS sequence"/>
</dbReference>
<evidence type="ECO:0008006" key="3">
    <source>
        <dbReference type="Google" id="ProtNLM"/>
    </source>
</evidence>
<dbReference type="EMBL" id="JAKNJB010000020">
    <property type="protein sequence ID" value="MCG4527721.1"/>
    <property type="molecule type" value="Genomic_DNA"/>
</dbReference>
<evidence type="ECO:0000313" key="2">
    <source>
        <dbReference type="Proteomes" id="UP001200313"/>
    </source>
</evidence>
<accession>A0ABS9MB92</accession>
<reference evidence="1 2" key="1">
    <citation type="submission" date="2022-01" db="EMBL/GenBank/DDBJ databases">
        <title>Collection of gut derived symbiotic bacterial strains cultured from healthy donors.</title>
        <authorList>
            <person name="Lin H."/>
            <person name="Kohout C."/>
            <person name="Waligurski E."/>
            <person name="Pamer E.G."/>
        </authorList>
    </citation>
    <scope>NUCLEOTIDE SEQUENCE [LARGE SCALE GENOMIC DNA]</scope>
    <source>
        <strain evidence="1 2">DFI.3.7</strain>
    </source>
</reference>
<protein>
    <recommendedName>
        <fullName evidence="3">Phage protein</fullName>
    </recommendedName>
</protein>
<comment type="caution">
    <text evidence="1">The sequence shown here is derived from an EMBL/GenBank/DDBJ whole genome shotgun (WGS) entry which is preliminary data.</text>
</comment>
<dbReference type="RefSeq" id="WP_238074313.1">
    <property type="nucleotide sequence ID" value="NZ_JAKNJB010000020.1"/>
</dbReference>
<keyword evidence="2" id="KW-1185">Reference proteome</keyword>
<name>A0ABS9MB92_9FIRM</name>
<organism evidence="1 2">
    <name type="scientific">Intestinimonas massiliensis</name>
    <name type="common">ex Afouda et al. 2020</name>
    <dbReference type="NCBI Taxonomy" id="1673721"/>
    <lineage>
        <taxon>Bacteria</taxon>
        <taxon>Bacillati</taxon>
        <taxon>Bacillota</taxon>
        <taxon>Clostridia</taxon>
        <taxon>Eubacteriales</taxon>
        <taxon>Intestinimonas</taxon>
    </lineage>
</organism>
<gene>
    <name evidence="1" type="ORF">L0P79_11610</name>
</gene>
<proteinExistence type="predicted"/>